<dbReference type="EMBL" id="CAJVPJ010000730">
    <property type="protein sequence ID" value="CAG8552396.1"/>
    <property type="molecule type" value="Genomic_DNA"/>
</dbReference>
<proteinExistence type="predicted"/>
<name>A0A9N9B3V7_9GLOM</name>
<dbReference type="PANTHER" id="PTHR33266:SF1">
    <property type="entry name" value="F-BOX DOMAIN-CONTAINING PROTEIN"/>
    <property type="match status" value="1"/>
</dbReference>
<dbReference type="OrthoDB" id="2432117at2759"/>
<reference evidence="1" key="1">
    <citation type="submission" date="2021-06" db="EMBL/GenBank/DDBJ databases">
        <authorList>
            <person name="Kallberg Y."/>
            <person name="Tangrot J."/>
            <person name="Rosling A."/>
        </authorList>
    </citation>
    <scope>NUCLEOTIDE SEQUENCE</scope>
    <source>
        <strain evidence="1">IA702</strain>
    </source>
</reference>
<organism evidence="1 2">
    <name type="scientific">Paraglomus occultum</name>
    <dbReference type="NCBI Taxonomy" id="144539"/>
    <lineage>
        <taxon>Eukaryota</taxon>
        <taxon>Fungi</taxon>
        <taxon>Fungi incertae sedis</taxon>
        <taxon>Mucoromycota</taxon>
        <taxon>Glomeromycotina</taxon>
        <taxon>Glomeromycetes</taxon>
        <taxon>Paraglomerales</taxon>
        <taxon>Paraglomeraceae</taxon>
        <taxon>Paraglomus</taxon>
    </lineage>
</organism>
<keyword evidence="2" id="KW-1185">Reference proteome</keyword>
<gene>
    <name evidence="1" type="ORF">POCULU_LOCUS5087</name>
</gene>
<dbReference type="AlphaFoldDB" id="A0A9N9B3V7"/>
<dbReference type="Proteomes" id="UP000789572">
    <property type="component" value="Unassembled WGS sequence"/>
</dbReference>
<sequence length="254" mass="29121">MSANYLNNFFAKSSAVAYHKQHASTWSKAFTVDFRGPDDYVKELDRPLNQMASSGNTTTYFNCVTIVQSSGYGKTRTILQLAHWRPLIYICFRKDDSSEYPAAHSSKIGIHGQESEHANAFVPDWTVQYGGWGEIVISKSYYDTPETDSASGINNRFILLHGLNPLSSVKQRGNFFQSFLRTSNDPTRICKENEQEFLFRMTPCEYADHNKKKIISFRTDVAKKPRKNRNKKRENLMTKNQATYREAIIILMAS</sequence>
<accession>A0A9N9B3V7</accession>
<comment type="caution">
    <text evidence="1">The sequence shown here is derived from an EMBL/GenBank/DDBJ whole genome shotgun (WGS) entry which is preliminary data.</text>
</comment>
<evidence type="ECO:0000313" key="1">
    <source>
        <dbReference type="EMBL" id="CAG8552396.1"/>
    </source>
</evidence>
<protein>
    <submittedName>
        <fullName evidence="1">4952_t:CDS:1</fullName>
    </submittedName>
</protein>
<evidence type="ECO:0000313" key="2">
    <source>
        <dbReference type="Proteomes" id="UP000789572"/>
    </source>
</evidence>
<dbReference type="PANTHER" id="PTHR33266">
    <property type="entry name" value="CHROMOSOME 15, WHOLE GENOME SHOTGUN SEQUENCE"/>
    <property type="match status" value="1"/>
</dbReference>